<evidence type="ECO:0000256" key="1">
    <source>
        <dbReference type="SAM" id="MobiDB-lite"/>
    </source>
</evidence>
<organism evidence="2 3">
    <name type="scientific">Chelonia mydas</name>
    <name type="common">Green sea-turtle</name>
    <name type="synonym">Chelonia agassizi</name>
    <dbReference type="NCBI Taxonomy" id="8469"/>
    <lineage>
        <taxon>Eukaryota</taxon>
        <taxon>Metazoa</taxon>
        <taxon>Chordata</taxon>
        <taxon>Craniata</taxon>
        <taxon>Vertebrata</taxon>
        <taxon>Euteleostomi</taxon>
        <taxon>Archelosauria</taxon>
        <taxon>Testudinata</taxon>
        <taxon>Testudines</taxon>
        <taxon>Cryptodira</taxon>
        <taxon>Durocryptodira</taxon>
        <taxon>Americhelydia</taxon>
        <taxon>Chelonioidea</taxon>
        <taxon>Cheloniidae</taxon>
        <taxon>Chelonia</taxon>
    </lineage>
</organism>
<dbReference type="Proteomes" id="UP000031443">
    <property type="component" value="Unassembled WGS sequence"/>
</dbReference>
<feature type="region of interest" description="Disordered" evidence="1">
    <location>
        <begin position="1"/>
        <end position="23"/>
    </location>
</feature>
<proteinExistence type="predicted"/>
<evidence type="ECO:0000313" key="3">
    <source>
        <dbReference type="Proteomes" id="UP000031443"/>
    </source>
</evidence>
<name>M7BRH6_CHEMY</name>
<gene>
    <name evidence="2" type="ORF">UY3_12164</name>
</gene>
<sequence>MADAPPVDSASVSRSGGVPELTRERSAVNLSHLDLINRPPLDRSLPVDPAVKVSCRRVVAEKSFSRLHPAGAFPYYHHLSLLWGKGPATGSGQSLPLLPESFHTMGKGTSSEVLSLMSPCCWNLSVLSESFPAEGKASSMGAGEAAGHYPAKNSSLDGEAGLGQVERHVGYVFTYQQIVFTLLAKAACLTGYTAIYTDAWRSQGDACTCSTCHQKKSGT</sequence>
<protein>
    <submittedName>
        <fullName evidence="2">Uncharacterized protein</fullName>
    </submittedName>
</protein>
<reference evidence="3" key="1">
    <citation type="journal article" date="2013" name="Nat. Genet.">
        <title>The draft genomes of soft-shell turtle and green sea turtle yield insights into the development and evolution of the turtle-specific body plan.</title>
        <authorList>
            <person name="Wang Z."/>
            <person name="Pascual-Anaya J."/>
            <person name="Zadissa A."/>
            <person name="Li W."/>
            <person name="Niimura Y."/>
            <person name="Huang Z."/>
            <person name="Li C."/>
            <person name="White S."/>
            <person name="Xiong Z."/>
            <person name="Fang D."/>
            <person name="Wang B."/>
            <person name="Ming Y."/>
            <person name="Chen Y."/>
            <person name="Zheng Y."/>
            <person name="Kuraku S."/>
            <person name="Pignatelli M."/>
            <person name="Herrero J."/>
            <person name="Beal K."/>
            <person name="Nozawa M."/>
            <person name="Li Q."/>
            <person name="Wang J."/>
            <person name="Zhang H."/>
            <person name="Yu L."/>
            <person name="Shigenobu S."/>
            <person name="Wang J."/>
            <person name="Liu J."/>
            <person name="Flicek P."/>
            <person name="Searle S."/>
            <person name="Wang J."/>
            <person name="Kuratani S."/>
            <person name="Yin Y."/>
            <person name="Aken B."/>
            <person name="Zhang G."/>
            <person name="Irie N."/>
        </authorList>
    </citation>
    <scope>NUCLEOTIDE SEQUENCE [LARGE SCALE GENOMIC DNA]</scope>
</reference>
<evidence type="ECO:0000313" key="2">
    <source>
        <dbReference type="EMBL" id="EMP30742.1"/>
    </source>
</evidence>
<dbReference type="EMBL" id="KB548684">
    <property type="protein sequence ID" value="EMP30742.1"/>
    <property type="molecule type" value="Genomic_DNA"/>
</dbReference>
<accession>M7BRH6</accession>
<keyword evidence="3" id="KW-1185">Reference proteome</keyword>
<dbReference type="AlphaFoldDB" id="M7BRH6"/>